<evidence type="ECO:0000313" key="1">
    <source>
        <dbReference type="EMBL" id="MBC3880999.1"/>
    </source>
</evidence>
<gene>
    <name evidence="1" type="ORF">H8K36_06410</name>
</gene>
<organism evidence="1 2">
    <name type="scientific">Undibacterium nitidum</name>
    <dbReference type="NCBI Taxonomy" id="2762298"/>
    <lineage>
        <taxon>Bacteria</taxon>
        <taxon>Pseudomonadati</taxon>
        <taxon>Pseudomonadota</taxon>
        <taxon>Betaproteobacteria</taxon>
        <taxon>Burkholderiales</taxon>
        <taxon>Oxalobacteraceae</taxon>
        <taxon>Undibacterium</taxon>
    </lineage>
</organism>
<dbReference type="InterPro" id="IPR025412">
    <property type="entry name" value="DUF4304"/>
</dbReference>
<dbReference type="Pfam" id="PF14137">
    <property type="entry name" value="DUF4304"/>
    <property type="match status" value="1"/>
</dbReference>
<dbReference type="RefSeq" id="WP_186920441.1">
    <property type="nucleotide sequence ID" value="NZ_JACOFZ010000001.1"/>
</dbReference>
<sequence length="255" mass="28446">MWKKIKDLFVAKTDSLEANAIIMNDAKIVTTDDAQTDVEESGPNLSGLIRQHLAPVLRADGFTGSGRSFRKNHTDWLFVLTLETSRAGNAFALHVGIQPKFAPDTLGKPVDPKKLKVQLCEFRRRISSTAKDQWWDFEATEESMITALQASASVYVEHMRPLVHAICAEPSIFAEISVEKFNVQAMGFEGFASDEGRLALATARYLVLKKQHEKARAFAEHGLRHVGISVGLQRDFEELLNCFEQAKLDDINDAS</sequence>
<protein>
    <submittedName>
        <fullName evidence="1">DUF4304 domain-containing protein</fullName>
    </submittedName>
</protein>
<evidence type="ECO:0000313" key="2">
    <source>
        <dbReference type="Proteomes" id="UP000627446"/>
    </source>
</evidence>
<dbReference type="AlphaFoldDB" id="A0A923HKD4"/>
<dbReference type="Proteomes" id="UP000627446">
    <property type="component" value="Unassembled WGS sequence"/>
</dbReference>
<dbReference type="EMBL" id="JACOFZ010000001">
    <property type="protein sequence ID" value="MBC3880999.1"/>
    <property type="molecule type" value="Genomic_DNA"/>
</dbReference>
<proteinExistence type="predicted"/>
<name>A0A923HKD4_9BURK</name>
<accession>A0A923HKD4</accession>
<comment type="caution">
    <text evidence="1">The sequence shown here is derived from an EMBL/GenBank/DDBJ whole genome shotgun (WGS) entry which is preliminary data.</text>
</comment>
<keyword evidence="2" id="KW-1185">Reference proteome</keyword>
<reference evidence="1" key="1">
    <citation type="submission" date="2020-08" db="EMBL/GenBank/DDBJ databases">
        <title>Novel species isolated from subtropical streams in China.</title>
        <authorList>
            <person name="Lu H."/>
        </authorList>
    </citation>
    <scope>NUCLEOTIDE SEQUENCE</scope>
    <source>
        <strain evidence="1">LX22W</strain>
    </source>
</reference>